<dbReference type="EMBL" id="CAJNOQ010024065">
    <property type="protein sequence ID" value="CAF1523363.1"/>
    <property type="molecule type" value="Genomic_DNA"/>
</dbReference>
<dbReference type="OrthoDB" id="29072at2759"/>
<feature type="region of interest" description="Disordered" evidence="3">
    <location>
        <begin position="92"/>
        <end position="126"/>
    </location>
</feature>
<dbReference type="InterPro" id="IPR007330">
    <property type="entry name" value="MIT_dom"/>
</dbReference>
<dbReference type="Gene3D" id="1.20.58.80">
    <property type="entry name" value="Phosphotransferase system, lactose/cellobiose-type IIA subunit"/>
    <property type="match status" value="1"/>
</dbReference>
<keyword evidence="7" id="KW-1185">Reference proteome</keyword>
<dbReference type="PANTHER" id="PTHR23074">
    <property type="entry name" value="AAA DOMAIN-CONTAINING"/>
    <property type="match status" value="1"/>
</dbReference>
<feature type="non-terminal residue" evidence="5">
    <location>
        <position position="1"/>
    </location>
</feature>
<evidence type="ECO:0000313" key="5">
    <source>
        <dbReference type="EMBL" id="CAF1523363.1"/>
    </source>
</evidence>
<sequence>MFYTLKESENMASDQTDYIKKGIAYADIATKEDEQKNYGKASKNYMSAAECLLVAKKHGNMNEDTKVMITKKAESYINRAEQIKKLLLSEGSKKKAVAEGGGDGNKKNGEDEDQVGPERKEMTQKFASNRKPWGRILLYGPPGTGKSYLAKAIATECKSTFISVSSADLLSKWLGESEKSVRY</sequence>
<dbReference type="InterPro" id="IPR003959">
    <property type="entry name" value="ATPase_AAA_core"/>
</dbReference>
<dbReference type="Pfam" id="PF04212">
    <property type="entry name" value="MIT"/>
    <property type="match status" value="1"/>
</dbReference>
<organism evidence="5 7">
    <name type="scientific">Didymodactylos carnosus</name>
    <dbReference type="NCBI Taxonomy" id="1234261"/>
    <lineage>
        <taxon>Eukaryota</taxon>
        <taxon>Metazoa</taxon>
        <taxon>Spiralia</taxon>
        <taxon>Gnathifera</taxon>
        <taxon>Rotifera</taxon>
        <taxon>Eurotatoria</taxon>
        <taxon>Bdelloidea</taxon>
        <taxon>Philodinida</taxon>
        <taxon>Philodinidae</taxon>
        <taxon>Didymodactylos</taxon>
    </lineage>
</organism>
<keyword evidence="1" id="KW-0547">Nucleotide-binding</keyword>
<evidence type="ECO:0000256" key="1">
    <source>
        <dbReference type="ARBA" id="ARBA00022741"/>
    </source>
</evidence>
<dbReference type="SUPFAM" id="SSF52540">
    <property type="entry name" value="P-loop containing nucleoside triphosphate hydrolases"/>
    <property type="match status" value="1"/>
</dbReference>
<reference evidence="5" key="1">
    <citation type="submission" date="2021-02" db="EMBL/GenBank/DDBJ databases">
        <authorList>
            <person name="Nowell W R."/>
        </authorList>
    </citation>
    <scope>NUCLEOTIDE SEQUENCE</scope>
</reference>
<evidence type="ECO:0000259" key="4">
    <source>
        <dbReference type="SMART" id="SM00745"/>
    </source>
</evidence>
<dbReference type="SUPFAM" id="SSF116846">
    <property type="entry name" value="MIT domain"/>
    <property type="match status" value="1"/>
</dbReference>
<dbReference type="GO" id="GO:0016197">
    <property type="term" value="P:endosomal transport"/>
    <property type="evidence" value="ECO:0007669"/>
    <property type="project" value="TreeGrafter"/>
</dbReference>
<dbReference type="Proteomes" id="UP000681722">
    <property type="component" value="Unassembled WGS sequence"/>
</dbReference>
<keyword evidence="2" id="KW-0067">ATP-binding</keyword>
<protein>
    <recommendedName>
        <fullName evidence="4">MIT domain-containing protein</fullName>
    </recommendedName>
</protein>
<dbReference type="GO" id="GO:0007033">
    <property type="term" value="P:vacuole organization"/>
    <property type="evidence" value="ECO:0007669"/>
    <property type="project" value="TreeGrafter"/>
</dbReference>
<accession>A0A815V1A7</accession>
<comment type="caution">
    <text evidence="5">The sequence shown here is derived from an EMBL/GenBank/DDBJ whole genome shotgun (WGS) entry which is preliminary data.</text>
</comment>
<dbReference type="GO" id="GO:0005524">
    <property type="term" value="F:ATP binding"/>
    <property type="evidence" value="ECO:0007669"/>
    <property type="project" value="UniProtKB-KW"/>
</dbReference>
<evidence type="ECO:0000256" key="3">
    <source>
        <dbReference type="SAM" id="MobiDB-lite"/>
    </source>
</evidence>
<dbReference type="InterPro" id="IPR027417">
    <property type="entry name" value="P-loop_NTPase"/>
</dbReference>
<feature type="domain" description="MIT" evidence="4">
    <location>
        <begin position="15"/>
        <end position="93"/>
    </location>
</feature>
<evidence type="ECO:0000256" key="2">
    <source>
        <dbReference type="ARBA" id="ARBA00022840"/>
    </source>
</evidence>
<dbReference type="GO" id="GO:0016887">
    <property type="term" value="F:ATP hydrolysis activity"/>
    <property type="evidence" value="ECO:0007669"/>
    <property type="project" value="InterPro"/>
</dbReference>
<dbReference type="PANTHER" id="PTHR23074:SF83">
    <property type="entry name" value="VACUOLAR PROTEIN SORTING-ASSOCIATED PROTEIN 4A"/>
    <property type="match status" value="1"/>
</dbReference>
<name>A0A815V1A7_9BILA</name>
<dbReference type="Proteomes" id="UP000663829">
    <property type="component" value="Unassembled WGS sequence"/>
</dbReference>
<dbReference type="Pfam" id="PF00004">
    <property type="entry name" value="AAA"/>
    <property type="match status" value="1"/>
</dbReference>
<dbReference type="EMBL" id="CAJOBC010089622">
    <property type="protein sequence ID" value="CAF4382465.1"/>
    <property type="molecule type" value="Genomic_DNA"/>
</dbReference>
<evidence type="ECO:0000313" key="6">
    <source>
        <dbReference type="EMBL" id="CAF4382465.1"/>
    </source>
</evidence>
<evidence type="ECO:0000313" key="7">
    <source>
        <dbReference type="Proteomes" id="UP000663829"/>
    </source>
</evidence>
<gene>
    <name evidence="5" type="ORF">GPM918_LOCUS37656</name>
    <name evidence="6" type="ORF">SRO942_LOCUS38428</name>
</gene>
<proteinExistence type="predicted"/>
<dbReference type="SMART" id="SM00745">
    <property type="entry name" value="MIT"/>
    <property type="match status" value="1"/>
</dbReference>
<dbReference type="AlphaFoldDB" id="A0A815V1A7"/>
<dbReference type="InterPro" id="IPR036181">
    <property type="entry name" value="MIT_dom_sf"/>
</dbReference>
<dbReference type="Gene3D" id="3.40.50.300">
    <property type="entry name" value="P-loop containing nucleotide triphosphate hydrolases"/>
    <property type="match status" value="1"/>
</dbReference>
<dbReference type="InterPro" id="IPR050304">
    <property type="entry name" value="MT-severing_AAA_ATPase"/>
</dbReference>